<evidence type="ECO:0000259" key="4">
    <source>
        <dbReference type="PROSITE" id="PS01358"/>
    </source>
</evidence>
<dbReference type="Pfam" id="PF21388">
    <property type="entry name" value="SPATA2_PUB-like"/>
    <property type="match status" value="1"/>
</dbReference>
<evidence type="ECO:0000256" key="2">
    <source>
        <dbReference type="ARBA" id="ARBA00022771"/>
    </source>
</evidence>
<dbReference type="GO" id="GO:0005737">
    <property type="term" value="C:cytoplasm"/>
    <property type="evidence" value="ECO:0007669"/>
    <property type="project" value="TreeGrafter"/>
</dbReference>
<keyword evidence="6" id="KW-1185">Reference proteome</keyword>
<dbReference type="PANTHER" id="PTHR15326:SF2">
    <property type="entry name" value="PROTEIN TAMOZHENNIC"/>
    <property type="match status" value="1"/>
</dbReference>
<organism evidence="5 6">
    <name type="scientific">Leptotrombidium deliense</name>
    <dbReference type="NCBI Taxonomy" id="299467"/>
    <lineage>
        <taxon>Eukaryota</taxon>
        <taxon>Metazoa</taxon>
        <taxon>Ecdysozoa</taxon>
        <taxon>Arthropoda</taxon>
        <taxon>Chelicerata</taxon>
        <taxon>Arachnida</taxon>
        <taxon>Acari</taxon>
        <taxon>Acariformes</taxon>
        <taxon>Trombidiformes</taxon>
        <taxon>Prostigmata</taxon>
        <taxon>Anystina</taxon>
        <taxon>Parasitengona</taxon>
        <taxon>Trombiculoidea</taxon>
        <taxon>Trombiculidae</taxon>
        <taxon>Leptotrombidium</taxon>
    </lineage>
</organism>
<accession>A0A443SQM8</accession>
<dbReference type="Proteomes" id="UP000288716">
    <property type="component" value="Unassembled WGS sequence"/>
</dbReference>
<dbReference type="OrthoDB" id="9837000at2759"/>
<evidence type="ECO:0000256" key="1">
    <source>
        <dbReference type="ARBA" id="ARBA00022723"/>
    </source>
</evidence>
<keyword evidence="3" id="KW-0862">Zinc</keyword>
<dbReference type="InterPro" id="IPR001876">
    <property type="entry name" value="Znf_RanBP2"/>
</dbReference>
<evidence type="ECO:0000313" key="5">
    <source>
        <dbReference type="EMBL" id="RWS29824.1"/>
    </source>
</evidence>
<keyword evidence="2" id="KW-0863">Zinc-finger</keyword>
<comment type="caution">
    <text evidence="5">The sequence shown here is derived from an EMBL/GenBank/DDBJ whole genome shotgun (WGS) entry which is preliminary data.</text>
</comment>
<name>A0A443SQM8_9ACAR</name>
<gene>
    <name evidence="5" type="ORF">B4U80_09515</name>
</gene>
<protein>
    <recommendedName>
        <fullName evidence="4">RanBP2-type domain-containing protein</fullName>
    </recommendedName>
</protein>
<dbReference type="EMBL" id="NCKV01000750">
    <property type="protein sequence ID" value="RWS29824.1"/>
    <property type="molecule type" value="Genomic_DNA"/>
</dbReference>
<dbReference type="Gene3D" id="1.20.58.2190">
    <property type="match status" value="1"/>
</dbReference>
<dbReference type="SMART" id="SM00547">
    <property type="entry name" value="ZnF_RBZ"/>
    <property type="match status" value="2"/>
</dbReference>
<dbReference type="PANTHER" id="PTHR15326">
    <property type="entry name" value="SPERMATOGENESIS-ASSOCIATED PROTEIN 2/TAMOZHENNIC"/>
    <property type="match status" value="1"/>
</dbReference>
<dbReference type="VEuPathDB" id="VectorBase:LDEU002214"/>
<dbReference type="InterPro" id="IPR036443">
    <property type="entry name" value="Znf_RanBP2_sf"/>
</dbReference>
<proteinExistence type="predicted"/>
<reference evidence="5 6" key="1">
    <citation type="journal article" date="2018" name="Gigascience">
        <title>Genomes of trombidid mites reveal novel predicted allergens and laterally-transferred genes associated with secondary metabolism.</title>
        <authorList>
            <person name="Dong X."/>
            <person name="Chaisiri K."/>
            <person name="Xia D."/>
            <person name="Armstrong S.D."/>
            <person name="Fang Y."/>
            <person name="Donnelly M.J."/>
            <person name="Kadowaki T."/>
            <person name="McGarry J.W."/>
            <person name="Darby A.C."/>
            <person name="Makepeace B.L."/>
        </authorList>
    </citation>
    <scope>NUCLEOTIDE SEQUENCE [LARGE SCALE GENOMIC DNA]</scope>
    <source>
        <strain evidence="5">UoL-UT</strain>
    </source>
</reference>
<dbReference type="SUPFAM" id="SSF90209">
    <property type="entry name" value="Ran binding protein zinc finger-like"/>
    <property type="match status" value="1"/>
</dbReference>
<dbReference type="AlphaFoldDB" id="A0A443SQM8"/>
<sequence>MALSVMSTASACDELRRLIHKTHLSYLNRDDTPDKLDHKTKLEALILEYLSIVSNSHKFCHVEVAECLSESVTRNPNFSAYKAAIAFEVVEKFAVNLLMKPWRKEFRVICPYSGFYKHTVEKQLYGSEYLLYLMGYKRKHFPHSVIDLTEAPLDPDRLASIALDCLIAFVECQIMIQVYDILKRKGYSVTWVEIHEIRSKYICGMDDVIRFIIDRKRSCKLIDLDEFTPTLSSKYATHVCRGSYSNNCWQLPEHSSLSKRNFVNYPNETNLCNDSLSRIDSYDLMHFPVENPQTHSNSVGNCCSLPLIPYLTPPAPPMFSVVYSEDSNDRPTSLSKPNKVNKGIQAGSSLDTLSASLGQLNVKLETTRLPDPIHQCDSQTVVTKKNDFSKLTKMNSNVLDHSLDVVDASSFDTKSRTLEKCSKKFDMKKPNTITVSSKCENSKTIAKATKGAVVQKGNQGAAKVCLPVSVECSTKSTSKSIEPIWSCSSCTYLNTVQRDICEMCSRSKERGSENVPLVSGGKECPRCTLVNDKNIDYCTACETNLIDSPTYI</sequence>
<keyword evidence="1" id="KW-0479">Metal-binding</keyword>
<dbReference type="GO" id="GO:0008270">
    <property type="term" value="F:zinc ion binding"/>
    <property type="evidence" value="ECO:0007669"/>
    <property type="project" value="UniProtKB-KW"/>
</dbReference>
<dbReference type="Gene3D" id="2.30.30.380">
    <property type="entry name" value="Zn-finger domain of Sec23/24"/>
    <property type="match status" value="1"/>
</dbReference>
<evidence type="ECO:0000313" key="6">
    <source>
        <dbReference type="Proteomes" id="UP000288716"/>
    </source>
</evidence>
<evidence type="ECO:0000256" key="3">
    <source>
        <dbReference type="ARBA" id="ARBA00022833"/>
    </source>
</evidence>
<dbReference type="STRING" id="299467.A0A443SQM8"/>
<feature type="domain" description="RanBP2-type" evidence="4">
    <location>
        <begin position="485"/>
        <end position="504"/>
    </location>
</feature>
<dbReference type="InterPro" id="IPR048839">
    <property type="entry name" value="SPATA2_PUB-like"/>
</dbReference>
<dbReference type="PROSITE" id="PS01358">
    <property type="entry name" value="ZF_RANBP2_1"/>
    <property type="match status" value="1"/>
</dbReference>